<dbReference type="Gene3D" id="3.40.50.410">
    <property type="entry name" value="von Willebrand factor, type A domain"/>
    <property type="match status" value="1"/>
</dbReference>
<keyword evidence="4" id="KW-1185">Reference proteome</keyword>
<feature type="transmembrane region" description="Helical" evidence="1">
    <location>
        <begin position="81"/>
        <end position="114"/>
    </location>
</feature>
<feature type="domain" description="VWFA" evidence="2">
    <location>
        <begin position="1126"/>
        <end position="1307"/>
    </location>
</feature>
<evidence type="ECO:0000313" key="4">
    <source>
        <dbReference type="Proteomes" id="UP000629098"/>
    </source>
</evidence>
<protein>
    <submittedName>
        <fullName evidence="3">VWA domain-containing protein</fullName>
    </submittedName>
</protein>
<dbReference type="SUPFAM" id="SSF53300">
    <property type="entry name" value="vWA-like"/>
    <property type="match status" value="1"/>
</dbReference>
<dbReference type="PROSITE" id="PS50234">
    <property type="entry name" value="VWFA"/>
    <property type="match status" value="1"/>
</dbReference>
<dbReference type="Pfam" id="PF01145">
    <property type="entry name" value="Band_7"/>
    <property type="match status" value="1"/>
</dbReference>
<accession>A0A8J7CF42</accession>
<keyword evidence="1" id="KW-0472">Membrane</keyword>
<dbReference type="InterPro" id="IPR002035">
    <property type="entry name" value="VWF_A"/>
</dbReference>
<dbReference type="EMBL" id="JACXAE010000068">
    <property type="protein sequence ID" value="MBD2774300.1"/>
    <property type="molecule type" value="Genomic_DNA"/>
</dbReference>
<proteinExistence type="predicted"/>
<name>A0A8J7CF42_9CYAN</name>
<evidence type="ECO:0000259" key="2">
    <source>
        <dbReference type="PROSITE" id="PS50234"/>
    </source>
</evidence>
<dbReference type="Pfam" id="PF00092">
    <property type="entry name" value="VWA"/>
    <property type="match status" value="1"/>
</dbReference>
<sequence>MKKKQIPGKLTILVLLVTIIPLIITNKSQTQTLVVEKSPILVLNEYPTRAISLNTSFYSLTPQLITIPIRRYSVPIIVAQISVGTIATIILIGGVILIAVIIAVTIGAKLYIWIDNNEIGIVNKKFTINPSLRLPPGRIIALNGEPGIQAKPLYPGIHWGYGSWMYTITKVPVIEIGIEEIGLVEAKDGEPLKPGQTFGEVVECKDFQNIQAFFDNKGQKGKQRAILTTGTYRINTEMFSIRKASVTKIQPDEIGLVEAKDGLPLKLGRNFGTRVNCKYFQDTQAFFAQGGNVGKQIDILPPNTYQINTDLFQVRKVSITNIGSEEIGLVEAKDGASPKPGESFGKVVDCDNFQDGNEFLRKGGQKGKQRAILTAGNYRINTDLFSIRKVPITEIATDEIGLVEATDGKPITQGQSFAKIVECNCFQDAQAFFDRGGQAGKQLAILRTGKYYINTDIFKIRKISAIEIFSGEFGLVEAKYGEPLLSGKNFAKTVECSDFQDAKAFLENGGQAGKQLAVLREGKYYINTELFNIRKFPRIRIPKGEIGLVVANDGAAMSSEQILGRVVECNSFQNAQAFLQNGGQKGKQLAILTSGDYDINTDIFTVITTANAQKYGENPEKLKVYKIKSERIGIVTTKIGKTLPQEEIAGSKIEGHYNYQDGQKFIDLGGYKGLQEEVLLEGEWNFNPWFVEVEQVPITKIEHEEVGVVISAIGKKYHKENDNKNTSLDKSESLYQLVDSGYKGVENIPLTAGQYAINTRVKTVKLVPTTQIILNWSDETKDPLNYDAKLSTLKLTSYDGYEFKVQFTQIIRIAPENAPKMICLIGSQSSEDPTSTVKNNLNSNSSGTVKRYQAIRNLVTRVLTKVVSGHFQQAATGKTAMEFQDDKNGCEKEARDYINNVLEEIGVEGRGTYIEKIDLPEHLDKFRQEGAEAQLEHDLVQKQQVTEIARRKLLEEQTRTQAQAQFIDAQARFEIEQMDIQINLERETAKAKADQQHLETRRQEKEIETSNQERIIQMQIKAFRDRVEVLSPAFYAHIESQGKWAEAFGQIQITYPQIMMGGDNSSGNPLSNTFQLLQLEHLDAFRNRLNLGTPIQQLPIQQPTGVFPASNQQISLPTESIQPRIPVVLLLDTSISMSGERINHLNAGITTFKREFEPNSNVSQCVELAIIACNSNGRRVQEFVNMDKFVPSPLKAEGITTVGKGIELALNEIQSYQRNYDKKKIQHRKPWLFLIIGSSPTDDLQNAAQRVKNLVEANQLNFFVVGVQGADMISLRQVTPSNTKPLMLDGLKFRELFYWLADYLKKVSSSQAGTPIQPLPITDWAQKDESY</sequence>
<reference evidence="3" key="1">
    <citation type="submission" date="2020-09" db="EMBL/GenBank/DDBJ databases">
        <title>Iningainema tapete sp. nov. (Scytonemataceae, Cyanobacteria) from greenhouses in central Florida (USA) produces two types of nodularin with biosynthetic potential for microcystin-LR and anabaenopeptins.</title>
        <authorList>
            <person name="Berthold D.E."/>
            <person name="Lefler F.W."/>
            <person name="Huang I.-S."/>
            <person name="Abdulla H."/>
            <person name="Zimba P.V."/>
            <person name="Laughinghouse H.D. IV."/>
        </authorList>
    </citation>
    <scope>NUCLEOTIDE SEQUENCE</scope>
    <source>
        <strain evidence="3">BLCCT55</strain>
    </source>
</reference>
<dbReference type="Proteomes" id="UP000629098">
    <property type="component" value="Unassembled WGS sequence"/>
</dbReference>
<dbReference type="InterPro" id="IPR036465">
    <property type="entry name" value="vWFA_dom_sf"/>
</dbReference>
<dbReference type="RefSeq" id="WP_190831120.1">
    <property type="nucleotide sequence ID" value="NZ_CAWPPI010000068.1"/>
</dbReference>
<keyword evidence="1" id="KW-0812">Transmembrane</keyword>
<gene>
    <name evidence="3" type="ORF">ICL16_20040</name>
</gene>
<evidence type="ECO:0000256" key="1">
    <source>
        <dbReference type="SAM" id="Phobius"/>
    </source>
</evidence>
<comment type="caution">
    <text evidence="3">The sequence shown here is derived from an EMBL/GenBank/DDBJ whole genome shotgun (WGS) entry which is preliminary data.</text>
</comment>
<keyword evidence="1" id="KW-1133">Transmembrane helix</keyword>
<organism evidence="3 4">
    <name type="scientific">Iningainema tapete BLCC-T55</name>
    <dbReference type="NCBI Taxonomy" id="2748662"/>
    <lineage>
        <taxon>Bacteria</taxon>
        <taxon>Bacillati</taxon>
        <taxon>Cyanobacteriota</taxon>
        <taxon>Cyanophyceae</taxon>
        <taxon>Nostocales</taxon>
        <taxon>Scytonemataceae</taxon>
        <taxon>Iningainema tapete</taxon>
    </lineage>
</organism>
<evidence type="ECO:0000313" key="3">
    <source>
        <dbReference type="EMBL" id="MBD2774300.1"/>
    </source>
</evidence>
<dbReference type="InterPro" id="IPR001107">
    <property type="entry name" value="Band_7"/>
</dbReference>